<evidence type="ECO:0000313" key="3">
    <source>
        <dbReference type="EMBL" id="PJZ60762.1"/>
    </source>
</evidence>
<name>A0A2M9YKB4_9LEPT</name>
<protein>
    <submittedName>
        <fullName evidence="2">Uncharacterized protein</fullName>
    </submittedName>
</protein>
<accession>A0A2M9YKB4</accession>
<evidence type="ECO:0000256" key="1">
    <source>
        <dbReference type="SAM" id="Phobius"/>
    </source>
</evidence>
<dbReference type="RefSeq" id="WP_100786990.1">
    <property type="nucleotide sequence ID" value="NZ_NPDU01000050.1"/>
</dbReference>
<feature type="transmembrane region" description="Helical" evidence="1">
    <location>
        <begin position="111"/>
        <end position="134"/>
    </location>
</feature>
<keyword evidence="1" id="KW-0472">Membrane</keyword>
<reference evidence="4 5" key="1">
    <citation type="submission" date="2017-07" db="EMBL/GenBank/DDBJ databases">
        <title>Leptospira spp. isolated from tropical soils.</title>
        <authorList>
            <person name="Thibeaux R."/>
            <person name="Iraola G."/>
            <person name="Ferres I."/>
            <person name="Bierque E."/>
            <person name="Girault D."/>
            <person name="Soupe-Gilbert M.-E."/>
            <person name="Picardeau M."/>
            <person name="Goarant C."/>
        </authorList>
    </citation>
    <scope>NUCLEOTIDE SEQUENCE [LARGE SCALE GENOMIC DNA]</scope>
    <source>
        <strain evidence="2 5">FH2-B-C1</strain>
        <strain evidence="3 4">FH2-B-D1</strain>
    </source>
</reference>
<gene>
    <name evidence="3" type="ORF">CH376_16650</name>
    <name evidence="2" type="ORF">CH380_17205</name>
</gene>
<keyword evidence="4" id="KW-1185">Reference proteome</keyword>
<organism evidence="2 5">
    <name type="scientific">Leptospira adleri</name>
    <dbReference type="NCBI Taxonomy" id="2023186"/>
    <lineage>
        <taxon>Bacteria</taxon>
        <taxon>Pseudomonadati</taxon>
        <taxon>Spirochaetota</taxon>
        <taxon>Spirochaetia</taxon>
        <taxon>Leptospirales</taxon>
        <taxon>Leptospiraceae</taxon>
        <taxon>Leptospira</taxon>
    </lineage>
</organism>
<comment type="caution">
    <text evidence="2">The sequence shown here is derived from an EMBL/GenBank/DDBJ whole genome shotgun (WGS) entry which is preliminary data.</text>
</comment>
<dbReference type="AlphaFoldDB" id="A0A2M9YKB4"/>
<keyword evidence="1" id="KW-0812">Transmembrane</keyword>
<dbReference type="EMBL" id="NPDU01000050">
    <property type="protein sequence ID" value="PJZ60762.1"/>
    <property type="molecule type" value="Genomic_DNA"/>
</dbReference>
<feature type="transmembrane region" description="Helical" evidence="1">
    <location>
        <begin position="87"/>
        <end position="105"/>
    </location>
</feature>
<dbReference type="EMBL" id="NPDV01000017">
    <property type="protein sequence ID" value="PJZ51971.1"/>
    <property type="molecule type" value="Genomic_DNA"/>
</dbReference>
<evidence type="ECO:0000313" key="5">
    <source>
        <dbReference type="Proteomes" id="UP000232188"/>
    </source>
</evidence>
<proteinExistence type="predicted"/>
<evidence type="ECO:0000313" key="2">
    <source>
        <dbReference type="EMBL" id="PJZ51971.1"/>
    </source>
</evidence>
<feature type="transmembrane region" description="Helical" evidence="1">
    <location>
        <begin position="59"/>
        <end position="80"/>
    </location>
</feature>
<dbReference type="Proteomes" id="UP000232149">
    <property type="component" value="Unassembled WGS sequence"/>
</dbReference>
<feature type="transmembrane region" description="Helical" evidence="1">
    <location>
        <begin position="7"/>
        <end position="28"/>
    </location>
</feature>
<keyword evidence="1" id="KW-1133">Transmembrane helix</keyword>
<evidence type="ECO:0000313" key="4">
    <source>
        <dbReference type="Proteomes" id="UP000232149"/>
    </source>
</evidence>
<sequence length="137" mass="14519">MNLTIRNIVAVLSGLVLGSAVNMGIIMVSGHLIPPPNGADVTTMEGLKASMHLFQPKHFLFPFLAHALGTLSGSAITAYVCTDRKTAFSFLIGIIFLAGGIANVFMLPSPIWFAVLDLTGAYIPMSFIAGKIIVQKS</sequence>
<dbReference type="Proteomes" id="UP000232188">
    <property type="component" value="Unassembled WGS sequence"/>
</dbReference>